<evidence type="ECO:0000313" key="3">
    <source>
        <dbReference type="Proteomes" id="UP001221757"/>
    </source>
</evidence>
<name>A0AAD7BV08_MYCRO</name>
<accession>A0AAD7BV08</accession>
<proteinExistence type="predicted"/>
<keyword evidence="3" id="KW-1185">Reference proteome</keyword>
<sequence length="201" mass="21926">MSDDDGETYNRFIVVRLHFPLAHTDTHPTQSTACRAGIVRHGSRWASRRSSAACTDKGRMRRGCALLLPSPRTPRPPAPLQIRPSSAGDDLRMPSACTRPCAREAPPVRGAFAALQGRAYRARDLALPSHLRSRAAAAPAAAQTHVVASARPCPYPSPYSAAATPRLPSLALAHPWYCYLSVLACNTSVCRRRIRVRVRNL</sequence>
<feature type="region of interest" description="Disordered" evidence="1">
    <location>
        <begin position="69"/>
        <end position="91"/>
    </location>
</feature>
<dbReference type="Proteomes" id="UP001221757">
    <property type="component" value="Unassembled WGS sequence"/>
</dbReference>
<dbReference type="EMBL" id="JARKIE010000519">
    <property type="protein sequence ID" value="KAJ7631477.1"/>
    <property type="molecule type" value="Genomic_DNA"/>
</dbReference>
<comment type="caution">
    <text evidence="2">The sequence shown here is derived from an EMBL/GenBank/DDBJ whole genome shotgun (WGS) entry which is preliminary data.</text>
</comment>
<reference evidence="2" key="1">
    <citation type="submission" date="2023-03" db="EMBL/GenBank/DDBJ databases">
        <title>Massive genome expansion in bonnet fungi (Mycena s.s.) driven by repeated elements and novel gene families across ecological guilds.</title>
        <authorList>
            <consortium name="Lawrence Berkeley National Laboratory"/>
            <person name="Harder C.B."/>
            <person name="Miyauchi S."/>
            <person name="Viragh M."/>
            <person name="Kuo A."/>
            <person name="Thoen E."/>
            <person name="Andreopoulos B."/>
            <person name="Lu D."/>
            <person name="Skrede I."/>
            <person name="Drula E."/>
            <person name="Henrissat B."/>
            <person name="Morin E."/>
            <person name="Kohler A."/>
            <person name="Barry K."/>
            <person name="LaButti K."/>
            <person name="Morin E."/>
            <person name="Salamov A."/>
            <person name="Lipzen A."/>
            <person name="Mereny Z."/>
            <person name="Hegedus B."/>
            <person name="Baldrian P."/>
            <person name="Stursova M."/>
            <person name="Weitz H."/>
            <person name="Taylor A."/>
            <person name="Grigoriev I.V."/>
            <person name="Nagy L.G."/>
            <person name="Martin F."/>
            <person name="Kauserud H."/>
        </authorList>
    </citation>
    <scope>NUCLEOTIDE SEQUENCE</scope>
    <source>
        <strain evidence="2">CBHHK067</strain>
    </source>
</reference>
<dbReference type="AlphaFoldDB" id="A0AAD7BV08"/>
<evidence type="ECO:0000256" key="1">
    <source>
        <dbReference type="SAM" id="MobiDB-lite"/>
    </source>
</evidence>
<gene>
    <name evidence="2" type="ORF">B0H17DRAFT_1109168</name>
</gene>
<evidence type="ECO:0000313" key="2">
    <source>
        <dbReference type="EMBL" id="KAJ7631477.1"/>
    </source>
</evidence>
<protein>
    <submittedName>
        <fullName evidence="2">Uncharacterized protein</fullName>
    </submittedName>
</protein>
<organism evidence="2 3">
    <name type="scientific">Mycena rosella</name>
    <name type="common">Pink bonnet</name>
    <name type="synonym">Agaricus rosellus</name>
    <dbReference type="NCBI Taxonomy" id="1033263"/>
    <lineage>
        <taxon>Eukaryota</taxon>
        <taxon>Fungi</taxon>
        <taxon>Dikarya</taxon>
        <taxon>Basidiomycota</taxon>
        <taxon>Agaricomycotina</taxon>
        <taxon>Agaricomycetes</taxon>
        <taxon>Agaricomycetidae</taxon>
        <taxon>Agaricales</taxon>
        <taxon>Marasmiineae</taxon>
        <taxon>Mycenaceae</taxon>
        <taxon>Mycena</taxon>
    </lineage>
</organism>